<keyword evidence="3" id="KW-0614">Plasmid</keyword>
<sequence>MLYFFRGGFVSNNVVRYNNGFDTVPLRNFTPIEMNIFWSICSKMKRKGTQEVTFSFETFKELAHYDRREKDKFYTSMKNISEKLGTLTYKFEDENIFEQLWLFQRFVVRKEEETVTIQASDRFEFILNSIGSNFTRFELENMTQLSSGYVKELYRQLMSHRDINKRSGAWFVKIEDFRFALDIPPSYRMSDINRQIFKQAEKEFLAKDKYGHQVFQKFRVEKVKAHKGNKIGSLRIYFKEVDNLPHITFHDWTQEENN</sequence>
<feature type="domain" description="Initiator Rep protein WH1" evidence="2">
    <location>
        <begin position="15"/>
        <end position="157"/>
    </location>
</feature>
<proteinExistence type="inferred from homology"/>
<dbReference type="GO" id="GO:0006270">
    <property type="term" value="P:DNA replication initiation"/>
    <property type="evidence" value="ECO:0007669"/>
    <property type="project" value="InterPro"/>
</dbReference>
<dbReference type="EMBL" id="AB588177">
    <property type="protein sequence ID" value="BAJ84467.1"/>
    <property type="molecule type" value="Genomic_DNA"/>
</dbReference>
<evidence type="ECO:0000313" key="4">
    <source>
        <dbReference type="EMBL" id="BAJ84467.1"/>
    </source>
</evidence>
<dbReference type="InterPro" id="IPR000525">
    <property type="entry name" value="Initiator_Rep_WH1"/>
</dbReference>
<reference evidence="3" key="1">
    <citation type="journal article" date="2011" name="Int. J. Food Microbiol.">
        <title>Diversity of plasmids encoding histidine decarboxylase gene in Tetragenococcus spp. isolated from Japanese fish sauce.</title>
        <authorList>
            <person name="Satomi M."/>
            <person name="Furushita M."/>
            <person name="Oikawa H."/>
            <person name="Yano Y."/>
        </authorList>
    </citation>
    <scope>NUCLEOTIDE SEQUENCE</scope>
    <source>
        <strain evidence="3">A</strain>
        <strain evidence="4">HO</strain>
        <plasmid evidence="3">pHDC-A</plasmid>
        <plasmid evidence="4">pHDC-HO</plasmid>
    </source>
</reference>
<organism evidence="3">
    <name type="scientific">Tetragenococcus halophilus</name>
    <name type="common">Pediococcus halophilus</name>
    <dbReference type="NCBI Taxonomy" id="51669"/>
    <lineage>
        <taxon>Bacteria</taxon>
        <taxon>Bacillati</taxon>
        <taxon>Bacillota</taxon>
        <taxon>Bacilli</taxon>
        <taxon>Lactobacillales</taxon>
        <taxon>Enterococcaceae</taxon>
        <taxon>Tetragenococcus</taxon>
    </lineage>
</organism>
<name>F1SZJ6_TETHA</name>
<dbReference type="Pfam" id="PF21205">
    <property type="entry name" value="Rep3_C"/>
    <property type="match status" value="1"/>
</dbReference>
<dbReference type="AlphaFoldDB" id="F1SZJ6"/>
<dbReference type="RefSeq" id="WP_013650672.1">
    <property type="nucleotide sequence ID" value="NC_015260.1"/>
</dbReference>
<accession>F1SZJ6</accession>
<dbReference type="GO" id="GO:0003887">
    <property type="term" value="F:DNA-directed DNA polymerase activity"/>
    <property type="evidence" value="ECO:0007669"/>
    <property type="project" value="InterPro"/>
</dbReference>
<geneLocation type="plasmid" evidence="3">
    <name>pHDC-A</name>
</geneLocation>
<protein>
    <submittedName>
        <fullName evidence="3">Plasmid replication protein</fullName>
    </submittedName>
</protein>
<dbReference type="Pfam" id="PF01051">
    <property type="entry name" value="Rep3_N"/>
    <property type="match status" value="1"/>
</dbReference>
<dbReference type="SUPFAM" id="SSF46785">
    <property type="entry name" value="Winged helix' DNA-binding domain"/>
    <property type="match status" value="2"/>
</dbReference>
<evidence type="ECO:0000256" key="1">
    <source>
        <dbReference type="ARBA" id="ARBA00038283"/>
    </source>
</evidence>
<evidence type="ECO:0000259" key="2">
    <source>
        <dbReference type="Pfam" id="PF01051"/>
    </source>
</evidence>
<dbReference type="InterPro" id="IPR036388">
    <property type="entry name" value="WH-like_DNA-bd_sf"/>
</dbReference>
<dbReference type="EMBL" id="AB588176">
    <property type="protein sequence ID" value="BAJ84441.1"/>
    <property type="molecule type" value="Genomic_DNA"/>
</dbReference>
<geneLocation type="plasmid" evidence="4">
    <name>pHDC-HO</name>
</geneLocation>
<dbReference type="InterPro" id="IPR036390">
    <property type="entry name" value="WH_DNA-bd_sf"/>
</dbReference>
<comment type="similarity">
    <text evidence="1">Belongs to the initiator RepB protein family.</text>
</comment>
<dbReference type="Gene3D" id="1.10.10.10">
    <property type="entry name" value="Winged helix-like DNA-binding domain superfamily/Winged helix DNA-binding domain"/>
    <property type="match status" value="2"/>
</dbReference>
<evidence type="ECO:0000313" key="3">
    <source>
        <dbReference type="EMBL" id="BAJ84441.1"/>
    </source>
</evidence>